<dbReference type="Gene3D" id="3.30.70.330">
    <property type="match status" value="3"/>
</dbReference>
<dbReference type="PROSITE" id="PS50102">
    <property type="entry name" value="RRM"/>
    <property type="match status" value="3"/>
</dbReference>
<dbReference type="Pfam" id="PF00076">
    <property type="entry name" value="RRM_1"/>
    <property type="match status" value="3"/>
</dbReference>
<evidence type="ECO:0000313" key="3">
    <source>
        <dbReference type="Proteomes" id="UP000033423"/>
    </source>
</evidence>
<dbReference type="Proteomes" id="UP000033423">
    <property type="component" value="Unassembled WGS sequence"/>
</dbReference>
<name>A0A0F3GIV4_9BACT</name>
<keyword evidence="3" id="KW-1185">Reference proteome</keyword>
<dbReference type="AlphaFoldDB" id="A0A0F3GIV4"/>
<gene>
    <name evidence="2" type="ORF">MBAV_006000</name>
</gene>
<dbReference type="Pfam" id="PF13749">
    <property type="entry name" value="HATPase_c_4"/>
    <property type="match status" value="1"/>
</dbReference>
<dbReference type="SMART" id="SM00360">
    <property type="entry name" value="RRM"/>
    <property type="match status" value="3"/>
</dbReference>
<sequence length="742" mass="85866">MYQLSDGRCVKRKDKETVPVAFKEISFERQEIISREYDRCFVDGATVSDLDVELIKSLADNYLLGLSVERYLQQMGLAEYTTSGIRLRKAALLLFSKDTQKWYPRCQVRILKVNGTERKVGNEYNIEKDELIHGNIFELLVSSLEKLSSFLLYKTERDENNLFVPQYIYPYKAYREALTNAITHRDYSIQNGIEIFIFENRMEIKSPGSLLSTIDLEELRKFEGGIHESRNSFIAKVLRENEYLRELGEGLKNICNFMDKSELEKPEISTDASSFTITLYQKSVFSDRQLQWLRLFESEKLTRLQKNIILLGMKGEEISPNDIYRALKTNDSGIYTKETTPLIKTGILHETMSSLTVDKIVKEEGNSNRNDVPCFRIFPPEPMLKLNTDHRYKYPVEQGIFIFIANLDDVTSGDLISLFGQFGNIIEFNLIKSKGYGFLWYDNSESAKKILKKQGSYSLHGREIIVNKIRPKVDSKVTVIEEGLFIANLSENATAADLVSLFSQFGKVLDFRIVRNMGFGFLRYENPESNQKALRELNGYELHGQRIRVDKNRSFSEEQLQWLRLFKNEKLTHRQKRIILLGMNGDDISPNDIYHALSTDKDVIYNIQVNPLREIGILKEIINTYSAGLIAKASNIHIRDVKRFRIVPPGTDLTLPTVYKDKYHIEQAVFIYNLSDDATETDLRRLFGQLGNILEINLIKDRGMGFIWYEDPESDQRALKELNGHKLHDKKIRVDKIRPGTE</sequence>
<accession>A0A0F3GIV4</accession>
<feature type="domain" description="RRM" evidence="1">
    <location>
        <begin position="482"/>
        <end position="554"/>
    </location>
</feature>
<comment type="caution">
    <text evidence="2">The sequence shown here is derived from an EMBL/GenBank/DDBJ whole genome shotgun (WGS) entry which is preliminary data.</text>
</comment>
<protein>
    <submittedName>
        <fullName evidence="2">Transcriptional regulator</fullName>
    </submittedName>
</protein>
<dbReference type="InterPro" id="IPR000504">
    <property type="entry name" value="RRM_dom"/>
</dbReference>
<reference evidence="2 3" key="1">
    <citation type="submission" date="2015-02" db="EMBL/GenBank/DDBJ databases">
        <title>Single-cell genomics of uncultivated deep-branching MTB reveals a conserved set of magnetosome genes.</title>
        <authorList>
            <person name="Kolinko S."/>
            <person name="Richter M."/>
            <person name="Glockner F.O."/>
            <person name="Brachmann A."/>
            <person name="Schuler D."/>
        </authorList>
    </citation>
    <scope>NUCLEOTIDE SEQUENCE [LARGE SCALE GENOMIC DNA]</scope>
    <source>
        <strain evidence="2">TM-1</strain>
    </source>
</reference>
<dbReference type="InterPro" id="IPR035979">
    <property type="entry name" value="RBD_domain_sf"/>
</dbReference>
<dbReference type="EMBL" id="LACI01002549">
    <property type="protein sequence ID" value="KJU81811.1"/>
    <property type="molecule type" value="Genomic_DNA"/>
</dbReference>
<dbReference type="GO" id="GO:0003723">
    <property type="term" value="F:RNA binding"/>
    <property type="evidence" value="ECO:0007669"/>
    <property type="project" value="InterPro"/>
</dbReference>
<dbReference type="InterPro" id="IPR038475">
    <property type="entry name" value="RecG_C_sf"/>
</dbReference>
<feature type="domain" description="RRM" evidence="1">
    <location>
        <begin position="400"/>
        <end position="471"/>
    </location>
</feature>
<dbReference type="SUPFAM" id="SSF54928">
    <property type="entry name" value="RNA-binding domain, RBD"/>
    <property type="match status" value="3"/>
</dbReference>
<dbReference type="InterPro" id="IPR012677">
    <property type="entry name" value="Nucleotide-bd_a/b_plait_sf"/>
</dbReference>
<proteinExistence type="predicted"/>
<dbReference type="CDD" id="cd00590">
    <property type="entry name" value="RRM_SF"/>
    <property type="match status" value="3"/>
</dbReference>
<dbReference type="PANTHER" id="PTHR30595:SF6">
    <property type="entry name" value="SCHLAFEN ALBA-2 DOMAIN-CONTAINING PROTEIN"/>
    <property type="match status" value="1"/>
</dbReference>
<feature type="domain" description="RRM" evidence="1">
    <location>
        <begin position="667"/>
        <end position="739"/>
    </location>
</feature>
<evidence type="ECO:0000259" key="1">
    <source>
        <dbReference type="PROSITE" id="PS50102"/>
    </source>
</evidence>
<dbReference type="PANTHER" id="PTHR30595">
    <property type="entry name" value="GLPR-RELATED TRANSCRIPTIONAL REPRESSOR"/>
    <property type="match status" value="1"/>
</dbReference>
<dbReference type="Gene3D" id="3.30.565.60">
    <property type="match status" value="1"/>
</dbReference>
<evidence type="ECO:0000313" key="2">
    <source>
        <dbReference type="EMBL" id="KJU81811.1"/>
    </source>
</evidence>
<organism evidence="2 3">
    <name type="scientific">Candidatus Magnetobacterium bavaricum</name>
    <dbReference type="NCBI Taxonomy" id="29290"/>
    <lineage>
        <taxon>Bacteria</taxon>
        <taxon>Pseudomonadati</taxon>
        <taxon>Nitrospirota</taxon>
        <taxon>Thermodesulfovibrionia</taxon>
        <taxon>Thermodesulfovibrionales</taxon>
        <taxon>Candidatus Magnetobacteriaceae</taxon>
        <taxon>Candidatus Magnetobacterium</taxon>
    </lineage>
</organism>